<name>A0A2S0N1V9_9BURK</name>
<dbReference type="Pfam" id="PF06676">
    <property type="entry name" value="DUF1178"/>
    <property type="match status" value="1"/>
</dbReference>
<organism evidence="2 3">
    <name type="scientific">Simplicispira suum</name>
    <dbReference type="NCBI Taxonomy" id="2109915"/>
    <lineage>
        <taxon>Bacteria</taxon>
        <taxon>Pseudomonadati</taxon>
        <taxon>Pseudomonadota</taxon>
        <taxon>Betaproteobacteria</taxon>
        <taxon>Burkholderiales</taxon>
        <taxon>Comamonadaceae</taxon>
        <taxon>Simplicispira</taxon>
    </lineage>
</organism>
<dbReference type="PIRSF" id="PIRSF032131">
    <property type="entry name" value="UCP032131"/>
    <property type="match status" value="1"/>
</dbReference>
<reference evidence="2 3" key="1">
    <citation type="submission" date="2018-03" db="EMBL/GenBank/DDBJ databases">
        <title>Genome sequencing of Simplicispira sp.</title>
        <authorList>
            <person name="Kim S.-J."/>
            <person name="Heo J."/>
            <person name="Kwon S.-W."/>
        </authorList>
    </citation>
    <scope>NUCLEOTIDE SEQUENCE [LARGE SCALE GENOMIC DNA]</scope>
    <source>
        <strain evidence="2 3">SC1-8</strain>
    </source>
</reference>
<dbReference type="KEGG" id="simp:C6571_13360"/>
<evidence type="ECO:0000313" key="3">
    <source>
        <dbReference type="Proteomes" id="UP000239326"/>
    </source>
</evidence>
<dbReference type="RefSeq" id="WP_106447115.1">
    <property type="nucleotide sequence ID" value="NZ_CP027669.1"/>
</dbReference>
<evidence type="ECO:0000313" key="2">
    <source>
        <dbReference type="EMBL" id="AVO42138.1"/>
    </source>
</evidence>
<protein>
    <submittedName>
        <fullName evidence="2">DUF1178 domain-containing protein</fullName>
    </submittedName>
</protein>
<dbReference type="OrthoDB" id="5295943at2"/>
<dbReference type="Proteomes" id="UP000239326">
    <property type="component" value="Chromosome"/>
</dbReference>
<proteinExistence type="predicted"/>
<keyword evidence="3" id="KW-1185">Reference proteome</keyword>
<accession>A0A2S0N1V9</accession>
<dbReference type="AlphaFoldDB" id="A0A2S0N1V9"/>
<dbReference type="EMBL" id="CP027669">
    <property type="protein sequence ID" value="AVO42138.1"/>
    <property type="molecule type" value="Genomic_DNA"/>
</dbReference>
<sequence>MKVLDLQCANSHAFEGWFANEQDFQRQLAQELVQCPFCADARVHKLLSAPRIQRGVAPPSNTVSESSAPQAPEVSEAGQWLSRVREWVAGSEDVGERFASEARAMHEGDLPGRAIRGVASAEETRELLSDGILVLPVPPALSEPLH</sequence>
<feature type="compositionally biased region" description="Polar residues" evidence="1">
    <location>
        <begin position="59"/>
        <end position="69"/>
    </location>
</feature>
<dbReference type="InterPro" id="IPR009562">
    <property type="entry name" value="DUF1178"/>
</dbReference>
<feature type="region of interest" description="Disordered" evidence="1">
    <location>
        <begin position="54"/>
        <end position="78"/>
    </location>
</feature>
<evidence type="ECO:0000256" key="1">
    <source>
        <dbReference type="SAM" id="MobiDB-lite"/>
    </source>
</evidence>
<gene>
    <name evidence="2" type="ORF">C6571_13360</name>
</gene>